<keyword evidence="4 8" id="KW-0418">Kinase</keyword>
<dbReference type="CDD" id="cd02020">
    <property type="entry name" value="CMPK"/>
    <property type="match status" value="1"/>
</dbReference>
<proteinExistence type="inferred from homology"/>
<sequence length="230" mass="24971">MDRNNVPVVTVDGPSGVGKGTISQLLAKRLGWHFLDSGALYRLTALAARRHGVALDDEEALSGLAGSLDVRFEAGEHGGTALVFLENRDVTDDIRKEECGSDASVVAALLPVREALLQRQRAFRRSPGLVADGRDMGTAVFPDAPAKIFLTASPEVRAERRYNQLKQKGLDVNLPSLLREIAERDERDSNRSASPLRPAEDAIVIDTSELGVQDVFEQVMSAIAEKIEVD</sequence>
<dbReference type="InterPro" id="IPR027417">
    <property type="entry name" value="P-loop_NTPase"/>
</dbReference>
<dbReference type="Pfam" id="PF02224">
    <property type="entry name" value="Cytidylate_kin"/>
    <property type="match status" value="1"/>
</dbReference>
<reference evidence="10 11" key="1">
    <citation type="submission" date="2016-10" db="EMBL/GenBank/DDBJ databases">
        <authorList>
            <person name="de Groot N.N."/>
        </authorList>
    </citation>
    <scope>NUCLEOTIDE SEQUENCE [LARGE SCALE GENOMIC DNA]</scope>
    <source>
        <strain evidence="10 11">HLD2</strain>
    </source>
</reference>
<dbReference type="AlphaFoldDB" id="A0A1G5PI52"/>
<name>A0A1G5PI52_9GAMM</name>
<evidence type="ECO:0000256" key="6">
    <source>
        <dbReference type="ARBA" id="ARBA00047615"/>
    </source>
</evidence>
<dbReference type="STRING" id="415747.SAMN03097708_00088"/>
<organism evidence="10 11">
    <name type="scientific">Thiohalomonas denitrificans</name>
    <dbReference type="NCBI Taxonomy" id="415747"/>
    <lineage>
        <taxon>Bacteria</taxon>
        <taxon>Pseudomonadati</taxon>
        <taxon>Pseudomonadota</taxon>
        <taxon>Gammaproteobacteria</taxon>
        <taxon>Thiohalomonadales</taxon>
        <taxon>Thiohalomonadaceae</taxon>
        <taxon>Thiohalomonas</taxon>
    </lineage>
</organism>
<keyword evidence="11" id="KW-1185">Reference proteome</keyword>
<evidence type="ECO:0000256" key="2">
    <source>
        <dbReference type="ARBA" id="ARBA00022679"/>
    </source>
</evidence>
<evidence type="ECO:0000313" key="10">
    <source>
        <dbReference type="EMBL" id="SCZ49202.1"/>
    </source>
</evidence>
<evidence type="ECO:0000313" key="11">
    <source>
        <dbReference type="Proteomes" id="UP000199648"/>
    </source>
</evidence>
<evidence type="ECO:0000256" key="8">
    <source>
        <dbReference type="HAMAP-Rule" id="MF_00238"/>
    </source>
</evidence>
<comment type="catalytic activity">
    <reaction evidence="7 8">
        <text>CMP + ATP = CDP + ADP</text>
        <dbReference type="Rhea" id="RHEA:11600"/>
        <dbReference type="ChEBI" id="CHEBI:30616"/>
        <dbReference type="ChEBI" id="CHEBI:58069"/>
        <dbReference type="ChEBI" id="CHEBI:60377"/>
        <dbReference type="ChEBI" id="CHEBI:456216"/>
        <dbReference type="EC" id="2.7.4.25"/>
    </reaction>
</comment>
<comment type="catalytic activity">
    <reaction evidence="6 8">
        <text>dCMP + ATP = dCDP + ADP</text>
        <dbReference type="Rhea" id="RHEA:25094"/>
        <dbReference type="ChEBI" id="CHEBI:30616"/>
        <dbReference type="ChEBI" id="CHEBI:57566"/>
        <dbReference type="ChEBI" id="CHEBI:58593"/>
        <dbReference type="ChEBI" id="CHEBI:456216"/>
        <dbReference type="EC" id="2.7.4.25"/>
    </reaction>
</comment>
<dbReference type="GO" id="GO:0006220">
    <property type="term" value="P:pyrimidine nucleotide metabolic process"/>
    <property type="evidence" value="ECO:0007669"/>
    <property type="project" value="UniProtKB-UniRule"/>
</dbReference>
<evidence type="ECO:0000256" key="3">
    <source>
        <dbReference type="ARBA" id="ARBA00022741"/>
    </source>
</evidence>
<dbReference type="SUPFAM" id="SSF52540">
    <property type="entry name" value="P-loop containing nucleoside triphosphate hydrolases"/>
    <property type="match status" value="1"/>
</dbReference>
<keyword evidence="5 8" id="KW-0067">ATP-binding</keyword>
<dbReference type="GO" id="GO:0036430">
    <property type="term" value="F:CMP kinase activity"/>
    <property type="evidence" value="ECO:0007669"/>
    <property type="project" value="RHEA"/>
</dbReference>
<dbReference type="HAMAP" id="MF_00238">
    <property type="entry name" value="Cytidyl_kinase_type1"/>
    <property type="match status" value="1"/>
</dbReference>
<dbReference type="Proteomes" id="UP000199648">
    <property type="component" value="Unassembled WGS sequence"/>
</dbReference>
<dbReference type="GO" id="GO:0005829">
    <property type="term" value="C:cytosol"/>
    <property type="evidence" value="ECO:0007669"/>
    <property type="project" value="TreeGrafter"/>
</dbReference>
<keyword evidence="2 8" id="KW-0808">Transferase</keyword>
<dbReference type="NCBIfam" id="TIGR00017">
    <property type="entry name" value="cmk"/>
    <property type="match status" value="1"/>
</dbReference>
<dbReference type="InterPro" id="IPR003136">
    <property type="entry name" value="Cytidylate_kin"/>
</dbReference>
<dbReference type="InterPro" id="IPR011994">
    <property type="entry name" value="Cytidylate_kinase_dom"/>
</dbReference>
<evidence type="ECO:0000259" key="9">
    <source>
        <dbReference type="Pfam" id="PF02224"/>
    </source>
</evidence>
<dbReference type="RefSeq" id="WP_092991503.1">
    <property type="nucleotide sequence ID" value="NZ_FMWD01000001.1"/>
</dbReference>
<dbReference type="PANTHER" id="PTHR21299:SF2">
    <property type="entry name" value="CYTIDYLATE KINASE"/>
    <property type="match status" value="1"/>
</dbReference>
<dbReference type="GO" id="GO:0036431">
    <property type="term" value="F:dCMP kinase activity"/>
    <property type="evidence" value="ECO:0007669"/>
    <property type="project" value="InterPro"/>
</dbReference>
<accession>A0A1G5PI52</accession>
<dbReference type="GO" id="GO:0015949">
    <property type="term" value="P:nucleobase-containing small molecule interconversion"/>
    <property type="evidence" value="ECO:0007669"/>
    <property type="project" value="TreeGrafter"/>
</dbReference>
<dbReference type="GO" id="GO:0005524">
    <property type="term" value="F:ATP binding"/>
    <property type="evidence" value="ECO:0007669"/>
    <property type="project" value="UniProtKB-UniRule"/>
</dbReference>
<comment type="subcellular location">
    <subcellularLocation>
        <location evidence="8">Cytoplasm</location>
    </subcellularLocation>
</comment>
<evidence type="ECO:0000256" key="5">
    <source>
        <dbReference type="ARBA" id="ARBA00022840"/>
    </source>
</evidence>
<dbReference type="Gene3D" id="3.40.50.300">
    <property type="entry name" value="P-loop containing nucleotide triphosphate hydrolases"/>
    <property type="match status" value="1"/>
</dbReference>
<dbReference type="PANTHER" id="PTHR21299">
    <property type="entry name" value="CYTIDYLATE KINASE/PANTOATE-BETA-ALANINE LIGASE"/>
    <property type="match status" value="1"/>
</dbReference>
<evidence type="ECO:0000256" key="7">
    <source>
        <dbReference type="ARBA" id="ARBA00048478"/>
    </source>
</evidence>
<evidence type="ECO:0000256" key="1">
    <source>
        <dbReference type="ARBA" id="ARBA00009427"/>
    </source>
</evidence>
<keyword evidence="8" id="KW-0963">Cytoplasm</keyword>
<keyword evidence="3 8" id="KW-0547">Nucleotide-binding</keyword>
<dbReference type="OrthoDB" id="9807434at2"/>
<dbReference type="EC" id="2.7.4.25" evidence="8"/>
<protein>
    <recommendedName>
        <fullName evidence="8">Cytidylate kinase</fullName>
        <shortName evidence="8">CK</shortName>
        <ecNumber evidence="8">2.7.4.25</ecNumber>
    </recommendedName>
    <alternativeName>
        <fullName evidence="8">Cytidine monophosphate kinase</fullName>
        <shortName evidence="8">CMP kinase</shortName>
    </alternativeName>
</protein>
<evidence type="ECO:0000256" key="4">
    <source>
        <dbReference type="ARBA" id="ARBA00022777"/>
    </source>
</evidence>
<feature type="binding site" evidence="8">
    <location>
        <begin position="13"/>
        <end position="21"/>
    </location>
    <ligand>
        <name>ATP</name>
        <dbReference type="ChEBI" id="CHEBI:30616"/>
    </ligand>
</feature>
<gene>
    <name evidence="8" type="primary">cmk</name>
    <name evidence="10" type="ORF">SAMN03097708_00088</name>
</gene>
<dbReference type="EMBL" id="FMWD01000001">
    <property type="protein sequence ID" value="SCZ49202.1"/>
    <property type="molecule type" value="Genomic_DNA"/>
</dbReference>
<comment type="similarity">
    <text evidence="1 8">Belongs to the cytidylate kinase family. Type 1 subfamily.</text>
</comment>
<feature type="domain" description="Cytidylate kinase" evidence="9">
    <location>
        <begin position="9"/>
        <end position="223"/>
    </location>
</feature>